<keyword evidence="1" id="KW-0472">Membrane</keyword>
<dbReference type="CDD" id="cd02947">
    <property type="entry name" value="TRX_family"/>
    <property type="match status" value="1"/>
</dbReference>
<dbReference type="GO" id="GO:0005737">
    <property type="term" value="C:cytoplasm"/>
    <property type="evidence" value="ECO:0007669"/>
    <property type="project" value="TreeGrafter"/>
</dbReference>
<dbReference type="EMBL" id="CP003360">
    <property type="protein sequence ID" value="AFM22885.1"/>
    <property type="molecule type" value="Genomic_DNA"/>
</dbReference>
<name>I4BZZ4_DESTA</name>
<feature type="transmembrane region" description="Helical" evidence="1">
    <location>
        <begin position="7"/>
        <end position="27"/>
    </location>
</feature>
<keyword evidence="1" id="KW-1133">Transmembrane helix</keyword>
<keyword evidence="1" id="KW-0812">Transmembrane</keyword>
<accession>I4BZZ4</accession>
<dbReference type="GO" id="GO:0015035">
    <property type="term" value="F:protein-disulfide reductase activity"/>
    <property type="evidence" value="ECO:0007669"/>
    <property type="project" value="TreeGrafter"/>
</dbReference>
<reference evidence="4" key="1">
    <citation type="submission" date="2012-06" db="EMBL/GenBank/DDBJ databases">
        <title>Complete sequence of chromosome of Desulfomonile tiedjei DSM 6799.</title>
        <authorList>
            <person name="Lucas S."/>
            <person name="Copeland A."/>
            <person name="Lapidus A."/>
            <person name="Glavina del Rio T."/>
            <person name="Dalin E."/>
            <person name="Tice H."/>
            <person name="Bruce D."/>
            <person name="Goodwin L."/>
            <person name="Pitluck S."/>
            <person name="Peters L."/>
            <person name="Ovchinnikova G."/>
            <person name="Zeytun A."/>
            <person name="Lu M."/>
            <person name="Kyrpides N."/>
            <person name="Mavromatis K."/>
            <person name="Ivanova N."/>
            <person name="Brettin T."/>
            <person name="Detter J.C."/>
            <person name="Han C."/>
            <person name="Larimer F."/>
            <person name="Land M."/>
            <person name="Hauser L."/>
            <person name="Markowitz V."/>
            <person name="Cheng J.-F."/>
            <person name="Hugenholtz P."/>
            <person name="Woyke T."/>
            <person name="Wu D."/>
            <person name="Spring S."/>
            <person name="Schroeder M."/>
            <person name="Brambilla E."/>
            <person name="Klenk H.-P."/>
            <person name="Eisen J.A."/>
        </authorList>
    </citation>
    <scope>NUCLEOTIDE SEQUENCE [LARGE SCALE GENOMIC DNA]</scope>
    <source>
        <strain evidence="4">ATCC 49306 / DSM 6799 / DCB-1</strain>
    </source>
</reference>
<protein>
    <submittedName>
        <fullName evidence="3">Thioredoxin domain-containing protein</fullName>
    </submittedName>
</protein>
<feature type="domain" description="Thioredoxin" evidence="2">
    <location>
        <begin position="30"/>
        <end position="146"/>
    </location>
</feature>
<gene>
    <name evidence="3" type="ordered locus">Desti_0139</name>
</gene>
<dbReference type="PANTHER" id="PTHR45663:SF11">
    <property type="entry name" value="GEO12009P1"/>
    <property type="match status" value="1"/>
</dbReference>
<dbReference type="Proteomes" id="UP000006055">
    <property type="component" value="Chromosome"/>
</dbReference>
<dbReference type="AlphaFoldDB" id="I4BZZ4"/>
<evidence type="ECO:0000256" key="1">
    <source>
        <dbReference type="SAM" id="Phobius"/>
    </source>
</evidence>
<dbReference type="InterPro" id="IPR013766">
    <property type="entry name" value="Thioredoxin_domain"/>
</dbReference>
<dbReference type="SUPFAM" id="SSF52833">
    <property type="entry name" value="Thioredoxin-like"/>
    <property type="match status" value="1"/>
</dbReference>
<evidence type="ECO:0000259" key="2">
    <source>
        <dbReference type="PROSITE" id="PS51352"/>
    </source>
</evidence>
<dbReference type="STRING" id="706587.Desti_0139"/>
<dbReference type="RefSeq" id="WP_014808044.1">
    <property type="nucleotide sequence ID" value="NC_018025.1"/>
</dbReference>
<dbReference type="PANTHER" id="PTHR45663">
    <property type="entry name" value="GEO12009P1"/>
    <property type="match status" value="1"/>
</dbReference>
<dbReference type="HOGENOM" id="CLU_090389_10_3_7"/>
<dbReference type="Pfam" id="PF00085">
    <property type="entry name" value="Thioredoxin"/>
    <property type="match status" value="1"/>
</dbReference>
<dbReference type="InterPro" id="IPR036249">
    <property type="entry name" value="Thioredoxin-like_sf"/>
</dbReference>
<dbReference type="OrthoDB" id="9790390at2"/>
<proteinExistence type="predicted"/>
<dbReference type="PROSITE" id="PS51352">
    <property type="entry name" value="THIOREDOXIN_2"/>
    <property type="match status" value="1"/>
</dbReference>
<keyword evidence="4" id="KW-1185">Reference proteome</keyword>
<evidence type="ECO:0000313" key="4">
    <source>
        <dbReference type="Proteomes" id="UP000006055"/>
    </source>
</evidence>
<dbReference type="eggNOG" id="COG3118">
    <property type="taxonomic scope" value="Bacteria"/>
</dbReference>
<evidence type="ECO:0000313" key="3">
    <source>
        <dbReference type="EMBL" id="AFM22885.1"/>
    </source>
</evidence>
<organism evidence="3 4">
    <name type="scientific">Desulfomonile tiedjei (strain ATCC 49306 / DSM 6799 / DCB-1)</name>
    <dbReference type="NCBI Taxonomy" id="706587"/>
    <lineage>
        <taxon>Bacteria</taxon>
        <taxon>Pseudomonadati</taxon>
        <taxon>Thermodesulfobacteriota</taxon>
        <taxon>Desulfomonilia</taxon>
        <taxon>Desulfomonilales</taxon>
        <taxon>Desulfomonilaceae</taxon>
        <taxon>Desulfomonile</taxon>
    </lineage>
</organism>
<dbReference type="KEGG" id="dti:Desti_0139"/>
<sequence>MKKATTIIITIAVFVLIGSVIIGWSVYQKKKDVASQPSLYVKSFSDDNFEKDVVEASKRQPILVDFYAEWCFPCRMLDPIIEEVAKELNGKAVIGKVNTDKNLVARRFGITKIPAIFIIRDGEIKNAFYGVVPKETIIKALAEFGS</sequence>
<dbReference type="Gene3D" id="3.40.30.10">
    <property type="entry name" value="Glutaredoxin"/>
    <property type="match status" value="1"/>
</dbReference>